<dbReference type="InterPro" id="IPR051049">
    <property type="entry name" value="Dienelactone_hydrolase-like"/>
</dbReference>
<keyword evidence="1" id="KW-0732">Signal</keyword>
<evidence type="ECO:0000313" key="4">
    <source>
        <dbReference type="Proteomes" id="UP000252023"/>
    </source>
</evidence>
<keyword evidence="4" id="KW-1185">Reference proteome</keyword>
<name>A0A344PHC1_9RHOB</name>
<gene>
    <name evidence="3" type="ORF">DRW48_02890</name>
</gene>
<dbReference type="InterPro" id="IPR029058">
    <property type="entry name" value="AB_hydrolase_fold"/>
</dbReference>
<evidence type="ECO:0000256" key="1">
    <source>
        <dbReference type="SAM" id="SignalP"/>
    </source>
</evidence>
<sequence>MKAVLTMTMIAAAGLPAATAAGEAVTYSAEGREFEGYLAKADNPKGAVVLIHDWDGLNEYEKSRADQLAALGYSTFAVDIYGKGVRPTTMEGNKAETAKLYGDRPMMVKLLEASVAEAQKQGLKSAVVIGYCFGGAAALELAAAQPEGVVGYGTFHAGLGQLKDTDFAAAKAPVRLWHGGADASAPLTALAVVGDKLNAAGTPWRATIYGGARHTFTVPGTKDYVEADDKDSWAQFQAFLAEVFK</sequence>
<protein>
    <submittedName>
        <fullName evidence="3">Dienelactone hydrolase family protein</fullName>
    </submittedName>
</protein>
<dbReference type="OrthoDB" id="9787933at2"/>
<dbReference type="Proteomes" id="UP000252023">
    <property type="component" value="Chromosome"/>
</dbReference>
<keyword evidence="3" id="KW-0378">Hydrolase</keyword>
<dbReference type="GO" id="GO:0016787">
    <property type="term" value="F:hydrolase activity"/>
    <property type="evidence" value="ECO:0007669"/>
    <property type="project" value="UniProtKB-KW"/>
</dbReference>
<dbReference type="PANTHER" id="PTHR46623">
    <property type="entry name" value="CARBOXYMETHYLENEBUTENOLIDASE-RELATED"/>
    <property type="match status" value="1"/>
</dbReference>
<dbReference type="InterPro" id="IPR002925">
    <property type="entry name" value="Dienelactn_hydro"/>
</dbReference>
<dbReference type="SUPFAM" id="SSF53474">
    <property type="entry name" value="alpha/beta-Hydrolases"/>
    <property type="match status" value="1"/>
</dbReference>
<dbReference type="KEGG" id="pars:DRW48_02890"/>
<dbReference type="PANTHER" id="PTHR46623:SF6">
    <property type="entry name" value="ALPHA_BETA-HYDROLASES SUPERFAMILY PROTEIN"/>
    <property type="match status" value="1"/>
</dbReference>
<accession>A0A344PHC1</accession>
<feature type="signal peptide" evidence="1">
    <location>
        <begin position="1"/>
        <end position="20"/>
    </location>
</feature>
<dbReference type="RefSeq" id="WP_114075095.1">
    <property type="nucleotide sequence ID" value="NZ_CP030918.1"/>
</dbReference>
<dbReference type="Pfam" id="PF01738">
    <property type="entry name" value="DLH"/>
    <property type="match status" value="1"/>
</dbReference>
<organism evidence="3 4">
    <name type="scientific">Paracoccus suum</name>
    <dbReference type="NCBI Taxonomy" id="2259340"/>
    <lineage>
        <taxon>Bacteria</taxon>
        <taxon>Pseudomonadati</taxon>
        <taxon>Pseudomonadota</taxon>
        <taxon>Alphaproteobacteria</taxon>
        <taxon>Rhodobacterales</taxon>
        <taxon>Paracoccaceae</taxon>
        <taxon>Paracoccus</taxon>
    </lineage>
</organism>
<evidence type="ECO:0000259" key="2">
    <source>
        <dbReference type="Pfam" id="PF01738"/>
    </source>
</evidence>
<reference evidence="4" key="1">
    <citation type="submission" date="2018-07" db="EMBL/GenBank/DDBJ databases">
        <title>Genome sequencing of Paracoccus sp. SC2-6.</title>
        <authorList>
            <person name="Heo J."/>
            <person name="Kim S.-J."/>
            <person name="Kwon S.-W."/>
        </authorList>
    </citation>
    <scope>NUCLEOTIDE SEQUENCE [LARGE SCALE GENOMIC DNA]</scope>
    <source>
        <strain evidence="4">SC2-6</strain>
    </source>
</reference>
<feature type="chain" id="PRO_5016674356" evidence="1">
    <location>
        <begin position="21"/>
        <end position="245"/>
    </location>
</feature>
<dbReference type="AlphaFoldDB" id="A0A344PHC1"/>
<dbReference type="EMBL" id="CP030918">
    <property type="protein sequence ID" value="AXC48776.1"/>
    <property type="molecule type" value="Genomic_DNA"/>
</dbReference>
<evidence type="ECO:0000313" key="3">
    <source>
        <dbReference type="EMBL" id="AXC48776.1"/>
    </source>
</evidence>
<dbReference type="Gene3D" id="3.40.50.1820">
    <property type="entry name" value="alpha/beta hydrolase"/>
    <property type="match status" value="1"/>
</dbReference>
<proteinExistence type="predicted"/>
<feature type="domain" description="Dienelactone hydrolase" evidence="2">
    <location>
        <begin position="34"/>
        <end position="243"/>
    </location>
</feature>